<feature type="region of interest" description="Disordered" evidence="1">
    <location>
        <begin position="99"/>
        <end position="129"/>
    </location>
</feature>
<feature type="compositionally biased region" description="Basic and acidic residues" evidence="1">
    <location>
        <begin position="116"/>
        <end position="129"/>
    </location>
</feature>
<sequence length="517" mass="59340">MLILLWIQFVICSRLLRLKSKENMYATNANGNLILQSPRLPTLSNQHVVIHNRALYFFNDGVYYTLAMAQGGLEIKLIAYNAIEDRGIQFLLSAPDSQTDQRKKKINPFEYLSQSKSKDERRSRTENHTYDDQHKMRSMNDKIVHRQLSHRYVDSHIVKERPDSERAYIAKATIEKQKQVNHNGIDTNTSHVDVMIKNDSIATDKDEEDVSEVTKTDVEFSNEIRGTTKVDADIAEYLSGESSSKQKRYGSSRIIEHLVESDSKMDYHDFGYVIKNVNVKEIDGEGSFLLIGNNNSCVTYYKGSFIFMPCSSSTDQIFKLEPAEDVLKKKAISSFDQYDYQGKNEIENEHNHGHYSVIEKEQGAGHHGSSYGKVFSRKAFVHGDYGLYADEPSAKESPKSSHSVWHDHEYESISKAKPYKYLDDDLKKRMMNKAKANIKMENVKVNEGKIDGKRFLEDKANSEKMNENTESKKHTTDHMIIRDEFIPDVEKKARSRLEGDVMGRFRKLLAGDLDDGI</sequence>
<keyword evidence="3" id="KW-1185">Reference proteome</keyword>
<proteinExistence type="predicted"/>
<dbReference type="Proteomes" id="UP000031056">
    <property type="component" value="Unassembled WGS sequence"/>
</dbReference>
<comment type="caution">
    <text evidence="2">The sequence shown here is derived from an EMBL/GenBank/DDBJ whole genome shotgun (WGS) entry which is preliminary data.</text>
</comment>
<dbReference type="AlphaFoldDB" id="A0A0B2UKB5"/>
<gene>
    <name evidence="2" type="ORF">M896_070600</name>
</gene>
<reference evidence="2 3" key="1">
    <citation type="journal article" date="2014" name="MBio">
        <title>The Ordospora colligata genome; evolution of extreme reduction in microsporidia and host-to-parasite horizontal gene transfer.</title>
        <authorList>
            <person name="Pombert J.-F."/>
            <person name="Haag K.L."/>
            <person name="Beidas S."/>
            <person name="Ebert D."/>
            <person name="Keeling P.J."/>
        </authorList>
    </citation>
    <scope>NUCLEOTIDE SEQUENCE [LARGE SCALE GENOMIC DNA]</scope>
    <source>
        <strain evidence="2 3">OC4</strain>
    </source>
</reference>
<dbReference type="GeneID" id="26262029"/>
<protein>
    <submittedName>
        <fullName evidence="2">Uncharacterized protein</fullName>
    </submittedName>
</protein>
<dbReference type="OrthoDB" id="2192420at2759"/>
<name>A0A0B2UKB5_9MICR</name>
<organism evidence="2 3">
    <name type="scientific">Ordospora colligata OC4</name>
    <dbReference type="NCBI Taxonomy" id="1354746"/>
    <lineage>
        <taxon>Eukaryota</taxon>
        <taxon>Fungi</taxon>
        <taxon>Fungi incertae sedis</taxon>
        <taxon>Microsporidia</taxon>
        <taxon>Ordosporidae</taxon>
        <taxon>Ordospora</taxon>
    </lineage>
</organism>
<evidence type="ECO:0000313" key="2">
    <source>
        <dbReference type="EMBL" id="KHN69492.1"/>
    </source>
</evidence>
<dbReference type="RefSeq" id="XP_014563534.1">
    <property type="nucleotide sequence ID" value="XM_014708048.1"/>
</dbReference>
<evidence type="ECO:0000313" key="3">
    <source>
        <dbReference type="Proteomes" id="UP000031056"/>
    </source>
</evidence>
<dbReference type="InParanoid" id="A0A0B2UKB5"/>
<accession>A0A0B2UKB5</accession>
<dbReference type="HOGENOM" id="CLU_526861_0_0_1"/>
<dbReference type="VEuPathDB" id="MicrosporidiaDB:M896_070600"/>
<dbReference type="EMBL" id="JOKQ01000007">
    <property type="protein sequence ID" value="KHN69492.1"/>
    <property type="molecule type" value="Genomic_DNA"/>
</dbReference>
<evidence type="ECO:0000256" key="1">
    <source>
        <dbReference type="SAM" id="MobiDB-lite"/>
    </source>
</evidence>